<evidence type="ECO:0000256" key="1">
    <source>
        <dbReference type="SAM" id="MobiDB-lite"/>
    </source>
</evidence>
<feature type="compositionally biased region" description="Low complexity" evidence="1">
    <location>
        <begin position="191"/>
        <end position="206"/>
    </location>
</feature>
<name>A0A918HWP4_9ACTN</name>
<evidence type="ECO:0000313" key="4">
    <source>
        <dbReference type="Proteomes" id="UP000636661"/>
    </source>
</evidence>
<accession>A0A918HWP4</accession>
<dbReference type="AlphaFoldDB" id="A0A918HWP4"/>
<feature type="signal peptide" evidence="2">
    <location>
        <begin position="1"/>
        <end position="26"/>
    </location>
</feature>
<sequence>MSRSLRRGALAATAIVFSIASLSACGAGNDAQTLGVRPDNAATSVGTVKVQNAVVITQPKLDAEGPAVVSAMLFNNGAKAETLEAVELPGSNSPVKLTAASGSGPITVPAGGSVLLGGRGNASAVIEKGREAAKDGAAQEVVFKLSETGDVRLKALVVPASSYFAGFGPDEVQQRPAEQPSSTPPAPPSGAPTGSPSGSPAAPDAPNEGDRAPEAPSDSASASHGENH</sequence>
<evidence type="ECO:0000256" key="2">
    <source>
        <dbReference type="SAM" id="SignalP"/>
    </source>
</evidence>
<organism evidence="3 4">
    <name type="scientific">Streptomyces lavendofoliae</name>
    <dbReference type="NCBI Taxonomy" id="67314"/>
    <lineage>
        <taxon>Bacteria</taxon>
        <taxon>Bacillati</taxon>
        <taxon>Actinomycetota</taxon>
        <taxon>Actinomycetes</taxon>
        <taxon>Kitasatosporales</taxon>
        <taxon>Streptomycetaceae</taxon>
        <taxon>Streptomyces</taxon>
    </lineage>
</organism>
<dbReference type="EMBL" id="BMTP01000004">
    <property type="protein sequence ID" value="GGU31458.1"/>
    <property type="molecule type" value="Genomic_DNA"/>
</dbReference>
<comment type="caution">
    <text evidence="3">The sequence shown here is derived from an EMBL/GenBank/DDBJ whole genome shotgun (WGS) entry which is preliminary data.</text>
</comment>
<gene>
    <name evidence="3" type="ORF">GCM10010274_17830</name>
</gene>
<feature type="chain" id="PRO_5036804236" evidence="2">
    <location>
        <begin position="27"/>
        <end position="228"/>
    </location>
</feature>
<dbReference type="Proteomes" id="UP000636661">
    <property type="component" value="Unassembled WGS sequence"/>
</dbReference>
<keyword evidence="2" id="KW-0732">Signal</keyword>
<feature type="region of interest" description="Disordered" evidence="1">
    <location>
        <begin position="168"/>
        <end position="228"/>
    </location>
</feature>
<reference evidence="3" key="1">
    <citation type="journal article" date="2014" name="Int. J. Syst. Evol. Microbiol.">
        <title>Complete genome sequence of Corynebacterium casei LMG S-19264T (=DSM 44701T), isolated from a smear-ripened cheese.</title>
        <authorList>
            <consortium name="US DOE Joint Genome Institute (JGI-PGF)"/>
            <person name="Walter F."/>
            <person name="Albersmeier A."/>
            <person name="Kalinowski J."/>
            <person name="Ruckert C."/>
        </authorList>
    </citation>
    <scope>NUCLEOTIDE SEQUENCE</scope>
    <source>
        <strain evidence="3">JCM 4391</strain>
    </source>
</reference>
<proteinExistence type="predicted"/>
<evidence type="ECO:0000313" key="3">
    <source>
        <dbReference type="EMBL" id="GGU31458.1"/>
    </source>
</evidence>
<feature type="compositionally biased region" description="Low complexity" evidence="1">
    <location>
        <begin position="214"/>
        <end position="228"/>
    </location>
</feature>
<dbReference type="PROSITE" id="PS51257">
    <property type="entry name" value="PROKAR_LIPOPROTEIN"/>
    <property type="match status" value="1"/>
</dbReference>
<keyword evidence="3" id="KW-0449">Lipoprotein</keyword>
<protein>
    <submittedName>
        <fullName evidence="3">Lipoprotein</fullName>
    </submittedName>
</protein>
<keyword evidence="4" id="KW-1185">Reference proteome</keyword>
<dbReference type="RefSeq" id="WP_189550210.1">
    <property type="nucleotide sequence ID" value="NZ_BMTP01000004.1"/>
</dbReference>
<reference evidence="3" key="2">
    <citation type="submission" date="2020-09" db="EMBL/GenBank/DDBJ databases">
        <authorList>
            <person name="Sun Q."/>
            <person name="Ohkuma M."/>
        </authorList>
    </citation>
    <scope>NUCLEOTIDE SEQUENCE</scope>
    <source>
        <strain evidence="3">JCM 4391</strain>
    </source>
</reference>